<dbReference type="EMBL" id="MHQM01000010">
    <property type="protein sequence ID" value="OHA04187.1"/>
    <property type="molecule type" value="Genomic_DNA"/>
</dbReference>
<dbReference type="InterPro" id="IPR029057">
    <property type="entry name" value="PRTase-like"/>
</dbReference>
<protein>
    <recommendedName>
        <fullName evidence="3">Orotate phosphoribosyltransferase</fullName>
    </recommendedName>
</protein>
<accession>A0A1G2KXP2</accession>
<gene>
    <name evidence="1" type="ORF">A3J58_01150</name>
</gene>
<reference evidence="1 2" key="1">
    <citation type="journal article" date="2016" name="Nat. Commun.">
        <title>Thousands of microbial genomes shed light on interconnected biogeochemical processes in an aquifer system.</title>
        <authorList>
            <person name="Anantharaman K."/>
            <person name="Brown C.T."/>
            <person name="Hug L.A."/>
            <person name="Sharon I."/>
            <person name="Castelle C.J."/>
            <person name="Probst A.J."/>
            <person name="Thomas B.C."/>
            <person name="Singh A."/>
            <person name="Wilkins M.J."/>
            <person name="Karaoz U."/>
            <person name="Brodie E.L."/>
            <person name="Williams K.H."/>
            <person name="Hubbard S.S."/>
            <person name="Banfield J.F."/>
        </authorList>
    </citation>
    <scope>NUCLEOTIDE SEQUENCE [LARGE SCALE GENOMIC DNA]</scope>
</reference>
<evidence type="ECO:0000313" key="2">
    <source>
        <dbReference type="Proteomes" id="UP000178510"/>
    </source>
</evidence>
<evidence type="ECO:0008006" key="3">
    <source>
        <dbReference type="Google" id="ProtNLM"/>
    </source>
</evidence>
<dbReference type="Proteomes" id="UP000178510">
    <property type="component" value="Unassembled WGS sequence"/>
</dbReference>
<proteinExistence type="predicted"/>
<name>A0A1G2KXP2_9BACT</name>
<sequence length="222" mass="25278">MNGPLIGGTEECRRIIQAESVLLDSAVTKEHYQISSRIHTDRVYLLHPVLQWGSHRELLAHKLIEDLLIGGIDLQRDVDVLVATGIAAMQICCTLQHFIGLQEKRLIFIERERNGISVGHGFSFRQDERILLVHFAAVRFNTIRETIKAIHRYADETGFQPCVIGFAVIFDRSPENSQWEKGLGTFRKVCMFREPLNVYPADKRRCPLCKMGIPLVDLRGAT</sequence>
<dbReference type="STRING" id="1802274.A3J58_01150"/>
<dbReference type="AlphaFoldDB" id="A0A1G2KXP2"/>
<evidence type="ECO:0000313" key="1">
    <source>
        <dbReference type="EMBL" id="OHA04187.1"/>
    </source>
</evidence>
<dbReference type="Gene3D" id="3.40.50.2020">
    <property type="match status" value="1"/>
</dbReference>
<organism evidence="1 2">
    <name type="scientific">Candidatus Sungbacteria bacterium RIFCSPHIGHO2_02_FULL_52_23</name>
    <dbReference type="NCBI Taxonomy" id="1802274"/>
    <lineage>
        <taxon>Bacteria</taxon>
        <taxon>Candidatus Sungiibacteriota</taxon>
    </lineage>
</organism>
<comment type="caution">
    <text evidence="1">The sequence shown here is derived from an EMBL/GenBank/DDBJ whole genome shotgun (WGS) entry which is preliminary data.</text>
</comment>